<dbReference type="AlphaFoldDB" id="A0A1S8B6I9"/>
<proteinExistence type="predicted"/>
<dbReference type="OrthoDB" id="341300at2759"/>
<dbReference type="PANTHER" id="PTHR11158">
    <property type="entry name" value="MSF1/PX19 RELATED"/>
    <property type="match status" value="1"/>
</dbReference>
<dbReference type="InterPro" id="IPR037365">
    <property type="entry name" value="Slowmo/Ups"/>
</dbReference>
<feature type="region of interest" description="Disordered" evidence="1">
    <location>
        <begin position="1"/>
        <end position="47"/>
    </location>
</feature>
<dbReference type="Proteomes" id="UP000190776">
    <property type="component" value="Unassembled WGS sequence"/>
</dbReference>
<gene>
    <name evidence="3" type="ORF">BK809_0001001</name>
</gene>
<sequence>MSGDRHQSVTSHWKASASLLPPGPRAPSHAFSTSTPPPPSQSTQPENAKTFTMVKFYDSSFSYDYSFPAVTLAYFLRYPNPYSTHVLSTDVIDRRFDPDTQELHTVRLHLKRSKLPGAVLKILPRSLLGASTAGDTQAYILEHSVVNIREGWMDTVSQNLEWTGVLSVVERQTFRRPADIFRTNRCEKSAAAHGLLESGLNETTDVETSVTLHSKIGENIRKRRAARAAADAKAAELEEEQPAKVGFFKSWSTASIQRSIELIGLKRAEKSQPNAKEGMKIVLQRMRQGGLVAVMEGMRQDREKILMGRNDVNDRS</sequence>
<evidence type="ECO:0000259" key="2">
    <source>
        <dbReference type="PROSITE" id="PS50904"/>
    </source>
</evidence>
<dbReference type="PROSITE" id="PS50904">
    <property type="entry name" value="PRELI_MSF1"/>
    <property type="match status" value="1"/>
</dbReference>
<name>A0A1S8B6I9_9PEZI</name>
<organism evidence="3 4">
    <name type="scientific">Diplodia seriata</name>
    <dbReference type="NCBI Taxonomy" id="420778"/>
    <lineage>
        <taxon>Eukaryota</taxon>
        <taxon>Fungi</taxon>
        <taxon>Dikarya</taxon>
        <taxon>Ascomycota</taxon>
        <taxon>Pezizomycotina</taxon>
        <taxon>Dothideomycetes</taxon>
        <taxon>Dothideomycetes incertae sedis</taxon>
        <taxon>Botryosphaeriales</taxon>
        <taxon>Botryosphaeriaceae</taxon>
        <taxon>Diplodia</taxon>
    </lineage>
</organism>
<evidence type="ECO:0000256" key="1">
    <source>
        <dbReference type="SAM" id="MobiDB-lite"/>
    </source>
</evidence>
<dbReference type="GO" id="GO:0005758">
    <property type="term" value="C:mitochondrial intermembrane space"/>
    <property type="evidence" value="ECO:0007669"/>
    <property type="project" value="InterPro"/>
</dbReference>
<evidence type="ECO:0000313" key="3">
    <source>
        <dbReference type="EMBL" id="OMP82811.1"/>
    </source>
</evidence>
<dbReference type="STRING" id="420778.A0A1S8B6I9"/>
<feature type="domain" description="PRELI/MSF1" evidence="2">
    <location>
        <begin position="54"/>
        <end position="235"/>
    </location>
</feature>
<protein>
    <submittedName>
        <fullName evidence="3">Protein UPS1, mitochondrial</fullName>
    </submittedName>
</protein>
<accession>A0A1S8B6I9</accession>
<dbReference type="InterPro" id="IPR006797">
    <property type="entry name" value="PRELI/MSF1_dom"/>
</dbReference>
<evidence type="ECO:0000313" key="4">
    <source>
        <dbReference type="Proteomes" id="UP000190776"/>
    </source>
</evidence>
<reference evidence="3 4" key="1">
    <citation type="submission" date="2017-01" db="EMBL/GenBank/DDBJ databases">
        <title>Draft genome sequence of Diplodia seriata F98.1, a fungal species involved in grapevine trunk diseases.</title>
        <authorList>
            <person name="Robert-Siegwald G."/>
            <person name="Vallet J."/>
            <person name="Abou-Mansour E."/>
            <person name="Xu J."/>
            <person name="Rey P."/>
            <person name="Bertsch C."/>
            <person name="Rego C."/>
            <person name="Larignon P."/>
            <person name="Fontaine F."/>
            <person name="Lebrun M.-H."/>
        </authorList>
    </citation>
    <scope>NUCLEOTIDE SEQUENCE [LARGE SCALE GENOMIC DNA]</scope>
    <source>
        <strain evidence="3 4">F98.1</strain>
    </source>
</reference>
<dbReference type="Pfam" id="PF04707">
    <property type="entry name" value="PRELI"/>
    <property type="match status" value="1"/>
</dbReference>
<comment type="caution">
    <text evidence="3">The sequence shown here is derived from an EMBL/GenBank/DDBJ whole genome shotgun (WGS) entry which is preliminary data.</text>
</comment>
<dbReference type="EMBL" id="MSZU01000113">
    <property type="protein sequence ID" value="OMP82811.1"/>
    <property type="molecule type" value="Genomic_DNA"/>
</dbReference>